<dbReference type="Proteomes" id="UP000887576">
    <property type="component" value="Unplaced"/>
</dbReference>
<evidence type="ECO:0000313" key="1">
    <source>
        <dbReference type="Proteomes" id="UP000887576"/>
    </source>
</evidence>
<reference evidence="2" key="1">
    <citation type="submission" date="2022-11" db="UniProtKB">
        <authorList>
            <consortium name="WormBaseParasite"/>
        </authorList>
    </citation>
    <scope>IDENTIFICATION</scope>
</reference>
<sequence>MINKSDSTAVSQLKSLKPIPGLDLSQEEPTQDVPAAKPKKETLENEKTQQESGTQSQYDQSRRSPVDETYLAKNVMKIATMTTIKGPNQEAEKSTMSAPNLTLRKEASRTLTIDQDSNDEDTVFEEVNCVRRPAVVKEKNLWIKKQKIEMTRKLPLGVQPGDMEAKKSNSHTGIPTRTMTSILQQTLMQKSSPTIMETCPKNVAVHLDSDKMRKEQKNQAKLIPAQIINQQKKKSRNSKPKRVRRKSAKAARSLFPPLKSRSEPNIVQEVRQHHPKNKN</sequence>
<accession>A0AC34Q062</accession>
<proteinExistence type="predicted"/>
<evidence type="ECO:0000313" key="2">
    <source>
        <dbReference type="WBParaSite" id="JU765_v2.g11607.t1"/>
    </source>
</evidence>
<name>A0AC34Q062_9BILA</name>
<protein>
    <submittedName>
        <fullName evidence="2">Uncharacterized protein</fullName>
    </submittedName>
</protein>
<organism evidence="1 2">
    <name type="scientific">Panagrolaimus sp. JU765</name>
    <dbReference type="NCBI Taxonomy" id="591449"/>
    <lineage>
        <taxon>Eukaryota</taxon>
        <taxon>Metazoa</taxon>
        <taxon>Ecdysozoa</taxon>
        <taxon>Nematoda</taxon>
        <taxon>Chromadorea</taxon>
        <taxon>Rhabditida</taxon>
        <taxon>Tylenchina</taxon>
        <taxon>Panagrolaimomorpha</taxon>
        <taxon>Panagrolaimoidea</taxon>
        <taxon>Panagrolaimidae</taxon>
        <taxon>Panagrolaimus</taxon>
    </lineage>
</organism>
<dbReference type="WBParaSite" id="JU765_v2.g11607.t1">
    <property type="protein sequence ID" value="JU765_v2.g11607.t1"/>
    <property type="gene ID" value="JU765_v2.g11607"/>
</dbReference>